<evidence type="ECO:0000259" key="10">
    <source>
        <dbReference type="Pfam" id="PF08389"/>
    </source>
</evidence>
<dbReference type="SUPFAM" id="SSF48371">
    <property type="entry name" value="ARM repeat"/>
    <property type="match status" value="1"/>
</dbReference>
<comment type="subcellular location">
    <subcellularLocation>
        <location evidence="1 9">Cytoplasm</location>
    </subcellularLocation>
    <subcellularLocation>
        <location evidence="9">Nucleus</location>
    </subcellularLocation>
    <text evidence="9">Shuttles between the nucleus and the cytoplasm.</text>
</comment>
<dbReference type="Pfam" id="PF19282">
    <property type="entry name" value="Exportin-T"/>
    <property type="match status" value="1"/>
</dbReference>
<keyword evidence="8 9" id="KW-0539">Nucleus</keyword>
<dbReference type="InterPro" id="IPR045546">
    <property type="entry name" value="Exportin-T_C"/>
</dbReference>
<evidence type="ECO:0000256" key="7">
    <source>
        <dbReference type="ARBA" id="ARBA00022884"/>
    </source>
</evidence>
<gene>
    <name evidence="12" type="ORF">KLDO_g4210</name>
</gene>
<dbReference type="Proteomes" id="UP000031516">
    <property type="component" value="Unassembled WGS sequence"/>
</dbReference>
<dbReference type="EMBL" id="CCBQ010000045">
    <property type="protein sequence ID" value="CDO95989.1"/>
    <property type="molecule type" value="Genomic_DNA"/>
</dbReference>
<evidence type="ECO:0000256" key="2">
    <source>
        <dbReference type="ARBA" id="ARBA00009466"/>
    </source>
</evidence>
<dbReference type="InterPro" id="IPR013598">
    <property type="entry name" value="Exportin-1/Importin-b-like"/>
</dbReference>
<reference evidence="12 13" key="1">
    <citation type="submission" date="2014-03" db="EMBL/GenBank/DDBJ databases">
        <title>The genome of Kluyveromyces dobzhanskii.</title>
        <authorList>
            <person name="Nystedt B."/>
            <person name="Astrom S."/>
        </authorList>
    </citation>
    <scope>NUCLEOTIDE SEQUENCE [LARGE SCALE GENOMIC DNA]</scope>
    <source>
        <strain evidence="12 13">CBS 2104</strain>
    </source>
</reference>
<dbReference type="InterPro" id="IPR011989">
    <property type="entry name" value="ARM-like"/>
</dbReference>
<sequence length="1048" mass="117962">MSQIQQAVDIANSSTAGNDLKKQALDFLQQLKGSSDAVQVFSQYLQDPAASDVGRFFALQVLNEQALEVPTSGEKLYALQQSALQFLRTQLDSSGSVKTEPEYVRNKVAELFAHLFYNMYGDANSNMWSSLFVDLVQVTGVASLKDSKSSGVEFNAVGLDYFLRICASINTEIGDQAFVRSKEVQLKNNELKDYMRVQDVELLSNIWFSSLLNCQQLPVLASLVLRCVGSYISWIDINLIVQPSYIATIYEYLKFPQTKLACGQCLCEIISKKMKPADKLQLLSMLNLTDRVLATDSEEDLDILEQMSKLTNGVALELSMVMDNCNDSQELQSVSSAADEQIINVVSPLVLKFLAHDYDSVTQQCFPFVTHYLAVMKKLFALGGKPGSAISVNSKKITLDPAHSNFLKSLGTVCVLKMKIDDSCDVAEDNEEIDDFVENIRSRLRTFQDSIAVINPELYFEIMSTNIEQSITEQQEWRVLELAIYQLHNLAESIRNNLFGVNKTDISTSKAAQLMEKYMTTLLNHPTLFGMNNPLIQISFFELVVRHNNFIQIENKDLTLLNIFCTPFSMFSGNERVRLRAWYLFTRLIKTSKPKFTTDVLSMLLSKISPLLSIKANPLAQELDTVFDSQLYLFEGTGVLIGANSNNDYGLLDGVLTPLFSDLEQCISAQVKNPQVVLQTHHILMAIGTLARGVHSGLVPDNQVNNAKVSERVICKSLIEKFSNIAEVILVTFSYFNKFETIRDAARFSFSRLIPILNNQIISYASRLILIFLNSELKTLEMSDFMGFLSQMVHMFRDDDNCYQLFNSLFTPLVEKVFALESQLEEESSSLSETKSSNGKNVIVTDSFREKINLKKSYYGFLGAFASNNCTSLLLTESNKNILPIVLTDLLTYTAEEIHETSTMKLSISVLVNFINAFGIGVCVDPKDRNAINVNKLDGLNEYFITTSIPLLFEIPFKPEYEFNIQDGGCRVIACDLSRLLKALYTTNNSSNNTDINENACVKYLAEIYFPRIQFPQSLVVEFINALGTLDTKQFEKYFVQFITNMKQ</sequence>
<dbReference type="InterPro" id="IPR016024">
    <property type="entry name" value="ARM-type_fold"/>
</dbReference>
<dbReference type="GO" id="GO:0000049">
    <property type="term" value="F:tRNA binding"/>
    <property type="evidence" value="ECO:0007669"/>
    <property type="project" value="UniProtKB-UniRule"/>
</dbReference>
<dbReference type="PANTHER" id="PTHR15952:SF11">
    <property type="entry name" value="EXPORTIN-T"/>
    <property type="match status" value="1"/>
</dbReference>
<evidence type="ECO:0000256" key="5">
    <source>
        <dbReference type="ARBA" id="ARBA00022490"/>
    </source>
</evidence>
<organism evidence="12 13">
    <name type="scientific">Kluyveromyces dobzhanskii CBS 2104</name>
    <dbReference type="NCBI Taxonomy" id="1427455"/>
    <lineage>
        <taxon>Eukaryota</taxon>
        <taxon>Fungi</taxon>
        <taxon>Dikarya</taxon>
        <taxon>Ascomycota</taxon>
        <taxon>Saccharomycotina</taxon>
        <taxon>Saccharomycetes</taxon>
        <taxon>Saccharomycetales</taxon>
        <taxon>Saccharomycetaceae</taxon>
        <taxon>Kluyveromyces</taxon>
    </lineage>
</organism>
<proteinExistence type="inferred from homology"/>
<feature type="domain" description="Exportin-T C-terminal" evidence="11">
    <location>
        <begin position="338"/>
        <end position="1046"/>
    </location>
</feature>
<dbReference type="GO" id="GO:0071528">
    <property type="term" value="P:tRNA re-export from nucleus"/>
    <property type="evidence" value="ECO:0007669"/>
    <property type="project" value="UniProtKB-UniRule"/>
</dbReference>
<dbReference type="GO" id="GO:0005737">
    <property type="term" value="C:cytoplasm"/>
    <property type="evidence" value="ECO:0007669"/>
    <property type="project" value="UniProtKB-SubCell"/>
</dbReference>
<evidence type="ECO:0000313" key="13">
    <source>
        <dbReference type="Proteomes" id="UP000031516"/>
    </source>
</evidence>
<dbReference type="GO" id="GO:0005643">
    <property type="term" value="C:nuclear pore"/>
    <property type="evidence" value="ECO:0007669"/>
    <property type="project" value="TreeGrafter"/>
</dbReference>
<dbReference type="AlphaFoldDB" id="A0A0A8LAN2"/>
<accession>A0A0A8LAN2</accession>
<keyword evidence="4 9" id="KW-0813">Transport</keyword>
<keyword evidence="6 9" id="KW-0820">tRNA-binding</keyword>
<dbReference type="Pfam" id="PF08389">
    <property type="entry name" value="Xpo1"/>
    <property type="match status" value="1"/>
</dbReference>
<evidence type="ECO:0000256" key="3">
    <source>
        <dbReference type="ARBA" id="ARBA00018928"/>
    </source>
</evidence>
<comment type="function">
    <text evidence="9">tRNA nucleus export receptor which facilitates tRNA translocation across the nuclear pore complex.</text>
</comment>
<feature type="domain" description="Exportin-1/Importin-beta-like" evidence="10">
    <location>
        <begin position="101"/>
        <end position="266"/>
    </location>
</feature>
<name>A0A0A8LAN2_9SACH</name>
<dbReference type="PANTHER" id="PTHR15952">
    <property type="entry name" value="EXPORTIN-T/LOS1"/>
    <property type="match status" value="1"/>
</dbReference>
<dbReference type="OrthoDB" id="26399at2759"/>
<keyword evidence="13" id="KW-1185">Reference proteome</keyword>
<dbReference type="GO" id="GO:0016363">
    <property type="term" value="C:nuclear matrix"/>
    <property type="evidence" value="ECO:0007669"/>
    <property type="project" value="TreeGrafter"/>
</dbReference>
<dbReference type="Gene3D" id="1.25.10.10">
    <property type="entry name" value="Leucine-rich Repeat Variant"/>
    <property type="match status" value="1"/>
</dbReference>
<evidence type="ECO:0000256" key="4">
    <source>
        <dbReference type="ARBA" id="ARBA00022448"/>
    </source>
</evidence>
<evidence type="ECO:0000256" key="9">
    <source>
        <dbReference type="RuleBase" id="RU366037"/>
    </source>
</evidence>
<keyword evidence="5 9" id="KW-0963">Cytoplasm</keyword>
<keyword evidence="7 9" id="KW-0694">RNA-binding</keyword>
<protein>
    <recommendedName>
        <fullName evidence="3 9">Exportin-T</fullName>
    </recommendedName>
    <alternativeName>
        <fullName evidence="9">Exportin(tRNA)</fullName>
    </alternativeName>
    <alternativeName>
        <fullName evidence="9">tRNA exportin</fullName>
    </alternativeName>
</protein>
<evidence type="ECO:0000313" key="12">
    <source>
        <dbReference type="EMBL" id="CDO95989.1"/>
    </source>
</evidence>
<evidence type="ECO:0000256" key="6">
    <source>
        <dbReference type="ARBA" id="ARBA00022555"/>
    </source>
</evidence>
<dbReference type="InterPro" id="IPR040017">
    <property type="entry name" value="XPOT"/>
</dbReference>
<comment type="similarity">
    <text evidence="2 9">Belongs to the exportin family.</text>
</comment>
<dbReference type="GO" id="GO:0031267">
    <property type="term" value="F:small GTPase binding"/>
    <property type="evidence" value="ECO:0007669"/>
    <property type="project" value="InterPro"/>
</dbReference>
<evidence type="ECO:0000259" key="11">
    <source>
        <dbReference type="Pfam" id="PF19282"/>
    </source>
</evidence>
<evidence type="ECO:0000256" key="1">
    <source>
        <dbReference type="ARBA" id="ARBA00004496"/>
    </source>
</evidence>
<evidence type="ECO:0000256" key="8">
    <source>
        <dbReference type="ARBA" id="ARBA00023242"/>
    </source>
</evidence>
<comment type="caution">
    <text evidence="12">The sequence shown here is derived from an EMBL/GenBank/DDBJ whole genome shotgun (WGS) entry which is preliminary data.</text>
</comment>